<accession>A0A090N6B1</accession>
<organism evidence="2">
    <name type="scientific">Fusarium clavum</name>
    <dbReference type="NCBI Taxonomy" id="2594811"/>
    <lineage>
        <taxon>Eukaryota</taxon>
        <taxon>Fungi</taxon>
        <taxon>Dikarya</taxon>
        <taxon>Ascomycota</taxon>
        <taxon>Pezizomycotina</taxon>
        <taxon>Sordariomycetes</taxon>
        <taxon>Hypocreomycetidae</taxon>
        <taxon>Hypocreales</taxon>
        <taxon>Nectriaceae</taxon>
        <taxon>Fusarium</taxon>
        <taxon>Fusarium incarnatum-equiseti species complex</taxon>
    </lineage>
</organism>
<feature type="compositionally biased region" description="Polar residues" evidence="1">
    <location>
        <begin position="1"/>
        <end position="10"/>
    </location>
</feature>
<reference evidence="2" key="1">
    <citation type="submission" date="2013-06" db="EMBL/GenBank/DDBJ databases">
        <title>Draft genome sequences of six wheat associated Fusarium spp. isolates.</title>
        <authorList>
            <person name="Moolhuijzen P.M."/>
            <person name="Manners J.M."/>
            <person name="Wilcox S."/>
            <person name="Bellgard M.I."/>
            <person name="Gardiner D.M."/>
        </authorList>
    </citation>
    <scope>NUCLEOTIDE SEQUENCE</scope>
    <source>
        <strain evidence="2">CS3069</strain>
    </source>
</reference>
<proteinExistence type="predicted"/>
<dbReference type="EMBL" id="HG320982">
    <property type="protein sequence ID" value="CEG05971.1"/>
    <property type="molecule type" value="Genomic_DNA"/>
</dbReference>
<dbReference type="AlphaFoldDB" id="A0A090N6B1"/>
<name>A0A090N6B1_9HYPO</name>
<protein>
    <submittedName>
        <fullName evidence="2">Uncharacterized protein</fullName>
    </submittedName>
</protein>
<sequence length="79" mass="8848">MGFDLFSQTLKRGHHQNPRQNITSGYMNPGDVIGYTRTDAFRYGIRHGGVISQQVGVRDDNQSVGCAGRRFDESQKGEM</sequence>
<evidence type="ECO:0000313" key="2">
    <source>
        <dbReference type="EMBL" id="CEG05971.1"/>
    </source>
</evidence>
<feature type="region of interest" description="Disordered" evidence="1">
    <location>
        <begin position="1"/>
        <end position="29"/>
    </location>
</feature>
<evidence type="ECO:0000256" key="1">
    <source>
        <dbReference type="SAM" id="MobiDB-lite"/>
    </source>
</evidence>
<gene>
    <name evidence="2" type="ORF">BN850_0123550</name>
</gene>